<organism evidence="2 3">
    <name type="scientific">Zhouia spongiae</name>
    <dbReference type="NCBI Taxonomy" id="2202721"/>
    <lineage>
        <taxon>Bacteria</taxon>
        <taxon>Pseudomonadati</taxon>
        <taxon>Bacteroidota</taxon>
        <taxon>Flavobacteriia</taxon>
        <taxon>Flavobacteriales</taxon>
        <taxon>Flavobacteriaceae</taxon>
        <taxon>Zhouia</taxon>
    </lineage>
</organism>
<dbReference type="EMBL" id="CP094326">
    <property type="protein sequence ID" value="UNY97727.1"/>
    <property type="molecule type" value="Genomic_DNA"/>
</dbReference>
<keyword evidence="1" id="KW-0812">Transmembrane</keyword>
<keyword evidence="1" id="KW-1133">Transmembrane helix</keyword>
<gene>
    <name evidence="2" type="ORF">MQE36_11595</name>
</gene>
<dbReference type="RefSeq" id="WP_242936138.1">
    <property type="nucleotide sequence ID" value="NZ_CP094326.1"/>
</dbReference>
<reference evidence="2 3" key="1">
    <citation type="journal article" date="2018" name="Int. J. Syst. Evol. Microbiol.">
        <title>Zhouia spongiae sp. nov., isolated from a marine sponge.</title>
        <authorList>
            <person name="Zhuang L."/>
            <person name="Lin B."/>
            <person name="Qin F."/>
            <person name="Luo L."/>
        </authorList>
    </citation>
    <scope>NUCLEOTIDE SEQUENCE [LARGE SCALE GENOMIC DNA]</scope>
    <source>
        <strain evidence="2 3">HN-Y44</strain>
    </source>
</reference>
<sequence>MITAALIAAVFFSHIYFPSEEIEVSAAYKEFSASSEKVSELKENILDLSNRLALGVISKDEFVTEYGILNNQLNVASKNKEINAENYNRIREENKVVGFSSRHKFIWCFSIGFVIFTLAIDIMISSVVIKDVLLRRGKFLLGLAGGTIGGYFITWVFYPANDLPFWMYTVIMVLVGLLASLSAYFIGSLESRERLKEMIRYLTNVVFVDAKKQSKDELKYINDISKPTRDYLYEQSQK</sequence>
<evidence type="ECO:0000313" key="2">
    <source>
        <dbReference type="EMBL" id="UNY97727.1"/>
    </source>
</evidence>
<evidence type="ECO:0000313" key="3">
    <source>
        <dbReference type="Proteomes" id="UP000829476"/>
    </source>
</evidence>
<accession>A0ABY3YJC0</accession>
<feature type="transmembrane region" description="Helical" evidence="1">
    <location>
        <begin position="165"/>
        <end position="186"/>
    </location>
</feature>
<feature type="transmembrane region" description="Helical" evidence="1">
    <location>
        <begin position="104"/>
        <end position="127"/>
    </location>
</feature>
<keyword evidence="3" id="KW-1185">Reference proteome</keyword>
<keyword evidence="1" id="KW-0472">Membrane</keyword>
<proteinExistence type="predicted"/>
<evidence type="ECO:0000256" key="1">
    <source>
        <dbReference type="SAM" id="Phobius"/>
    </source>
</evidence>
<feature type="transmembrane region" description="Helical" evidence="1">
    <location>
        <begin position="139"/>
        <end position="159"/>
    </location>
</feature>
<name>A0ABY3YJC0_9FLAO</name>
<protein>
    <submittedName>
        <fullName evidence="2">Uncharacterized protein</fullName>
    </submittedName>
</protein>
<dbReference type="Proteomes" id="UP000829476">
    <property type="component" value="Chromosome"/>
</dbReference>